<feature type="chain" id="PRO_5025659070" evidence="1">
    <location>
        <begin position="17"/>
        <end position="174"/>
    </location>
</feature>
<organism evidence="2">
    <name type="scientific">Ixodes ricinus</name>
    <name type="common">Common tick</name>
    <name type="synonym">Acarus ricinus</name>
    <dbReference type="NCBI Taxonomy" id="34613"/>
    <lineage>
        <taxon>Eukaryota</taxon>
        <taxon>Metazoa</taxon>
        <taxon>Ecdysozoa</taxon>
        <taxon>Arthropoda</taxon>
        <taxon>Chelicerata</taxon>
        <taxon>Arachnida</taxon>
        <taxon>Acari</taxon>
        <taxon>Parasitiformes</taxon>
        <taxon>Ixodida</taxon>
        <taxon>Ixodoidea</taxon>
        <taxon>Ixodidae</taxon>
        <taxon>Ixodinae</taxon>
        <taxon>Ixodes</taxon>
    </lineage>
</organism>
<dbReference type="EMBL" id="GIFC01012845">
    <property type="protein sequence ID" value="MXU94928.1"/>
    <property type="molecule type" value="Transcribed_RNA"/>
</dbReference>
<feature type="signal peptide" evidence="1">
    <location>
        <begin position="1"/>
        <end position="16"/>
    </location>
</feature>
<protein>
    <submittedName>
        <fullName evidence="2">Putative conserved secreted protein</fullName>
    </submittedName>
</protein>
<reference evidence="2" key="1">
    <citation type="submission" date="2019-12" db="EMBL/GenBank/DDBJ databases">
        <title>An insight into the sialome of adult female Ixodes ricinus ticks feeding for 6 days.</title>
        <authorList>
            <person name="Perner J."/>
            <person name="Ribeiro J.M.C."/>
        </authorList>
    </citation>
    <scope>NUCLEOTIDE SEQUENCE</scope>
    <source>
        <strain evidence="2">Semi-engorged</strain>
        <tissue evidence="2">Salivary glands</tissue>
    </source>
</reference>
<sequence>MCVVYVLFHFFFYIEADRTIYLFRTNHTPCRFSDSLCPFQAAIFKVGREGRRTYHAGRKFVCCLRRGCGRDPIVRIVDRPQNSLHRGLPTTLPIRGNPSSEFQNHPSPYAGTRQTCAPHRIYCTALRIQYTCTYVHRCPASFCCTTPQVQARRCEVSQSAVELYYNPCSQVEVC</sequence>
<dbReference type="AlphaFoldDB" id="A0A6B0V0P1"/>
<evidence type="ECO:0000256" key="1">
    <source>
        <dbReference type="SAM" id="SignalP"/>
    </source>
</evidence>
<evidence type="ECO:0000313" key="2">
    <source>
        <dbReference type="EMBL" id="MXU94928.1"/>
    </source>
</evidence>
<proteinExistence type="predicted"/>
<accession>A0A6B0V0P1</accession>
<keyword evidence="1" id="KW-0732">Signal</keyword>
<name>A0A6B0V0P1_IXORI</name>